<dbReference type="SUPFAM" id="SSF50249">
    <property type="entry name" value="Nucleic acid-binding proteins"/>
    <property type="match status" value="1"/>
</dbReference>
<name>A0A7S0CLH7_9STRA</name>
<organism evidence="4">
    <name type="scientific">Proboscia inermis</name>
    <dbReference type="NCBI Taxonomy" id="420281"/>
    <lineage>
        <taxon>Eukaryota</taxon>
        <taxon>Sar</taxon>
        <taxon>Stramenopiles</taxon>
        <taxon>Ochrophyta</taxon>
        <taxon>Bacillariophyta</taxon>
        <taxon>Coscinodiscophyceae</taxon>
        <taxon>Rhizosoleniophycidae</taxon>
        <taxon>Rhizosoleniales</taxon>
        <taxon>Rhizosoleniaceae</taxon>
        <taxon>Proboscia</taxon>
    </lineage>
</organism>
<dbReference type="GO" id="GO:0006412">
    <property type="term" value="P:translation"/>
    <property type="evidence" value="ECO:0007669"/>
    <property type="project" value="TreeGrafter"/>
</dbReference>
<feature type="domain" description="S1 motif" evidence="3">
    <location>
        <begin position="225"/>
        <end position="302"/>
    </location>
</feature>
<dbReference type="InterPro" id="IPR050437">
    <property type="entry name" value="Ribos_protein_bS1-like"/>
</dbReference>
<dbReference type="InterPro" id="IPR003029">
    <property type="entry name" value="S1_domain"/>
</dbReference>
<dbReference type="Pfam" id="PF00575">
    <property type="entry name" value="S1"/>
    <property type="match status" value="1"/>
</dbReference>
<protein>
    <recommendedName>
        <fullName evidence="3">S1 motif domain-containing protein</fullName>
    </recommendedName>
</protein>
<sequence>MAHSIYLRLLLSLTIYSLRLVTPFQIRAKQSQHHSSFISHTPIHTQIQQATPISPLFATATDDSPPKPKPIKRLWDDDACMYRRNDGNWKPRININDVTIGQRLLCSKLSKELRDGKTGAKIFFECGVGRIDPKTKRWMYVNGMVRITQKPKQKATMITKRIQRISTFSSKGKKDLDKPLLVPLFVSRIYPEKGMLELVAKREDIPPPPEKNAPKRISAGSLTAGMEVTGRVTKVVAFGAFIDVNANRGGLLHIQTIADTLGTYVDGVAGMKELCGLEVGAQVNVSVLRNERKRLAFDFTKDVKDAMEEEREEEARLDAEEEARLAFGVEEDKVDTGYEIGEDEAAAWAEFGAIGGDGGDGSEDDEPDEMDDIEQTLGLNFY</sequence>
<dbReference type="SMART" id="SM00316">
    <property type="entry name" value="S1"/>
    <property type="match status" value="1"/>
</dbReference>
<evidence type="ECO:0000256" key="1">
    <source>
        <dbReference type="SAM" id="MobiDB-lite"/>
    </source>
</evidence>
<gene>
    <name evidence="4" type="ORF">PINE0816_LOCUS22373</name>
</gene>
<dbReference type="PROSITE" id="PS50126">
    <property type="entry name" value="S1"/>
    <property type="match status" value="1"/>
</dbReference>
<feature type="signal peptide" evidence="2">
    <location>
        <begin position="1"/>
        <end position="23"/>
    </location>
</feature>
<evidence type="ECO:0000313" key="4">
    <source>
        <dbReference type="EMBL" id="CAD8426211.1"/>
    </source>
</evidence>
<dbReference type="Gene3D" id="2.40.50.140">
    <property type="entry name" value="Nucleic acid-binding proteins"/>
    <property type="match status" value="1"/>
</dbReference>
<proteinExistence type="predicted"/>
<accession>A0A7S0CLH7</accession>
<dbReference type="PANTHER" id="PTHR10724">
    <property type="entry name" value="30S RIBOSOMAL PROTEIN S1"/>
    <property type="match status" value="1"/>
</dbReference>
<dbReference type="EMBL" id="HBEL01048377">
    <property type="protein sequence ID" value="CAD8426211.1"/>
    <property type="molecule type" value="Transcribed_RNA"/>
</dbReference>
<dbReference type="GO" id="GO:0003735">
    <property type="term" value="F:structural constituent of ribosome"/>
    <property type="evidence" value="ECO:0007669"/>
    <property type="project" value="TreeGrafter"/>
</dbReference>
<feature type="chain" id="PRO_5031318612" description="S1 motif domain-containing protein" evidence="2">
    <location>
        <begin position="24"/>
        <end position="382"/>
    </location>
</feature>
<keyword evidence="2" id="KW-0732">Signal</keyword>
<feature type="region of interest" description="Disordered" evidence="1">
    <location>
        <begin position="352"/>
        <end position="382"/>
    </location>
</feature>
<feature type="compositionally biased region" description="Acidic residues" evidence="1">
    <location>
        <begin position="360"/>
        <end position="374"/>
    </location>
</feature>
<dbReference type="GO" id="GO:0003729">
    <property type="term" value="F:mRNA binding"/>
    <property type="evidence" value="ECO:0007669"/>
    <property type="project" value="TreeGrafter"/>
</dbReference>
<evidence type="ECO:0000256" key="2">
    <source>
        <dbReference type="SAM" id="SignalP"/>
    </source>
</evidence>
<evidence type="ECO:0000259" key="3">
    <source>
        <dbReference type="PROSITE" id="PS50126"/>
    </source>
</evidence>
<dbReference type="AlphaFoldDB" id="A0A7S0CLH7"/>
<dbReference type="InterPro" id="IPR012340">
    <property type="entry name" value="NA-bd_OB-fold"/>
</dbReference>
<reference evidence="4" key="1">
    <citation type="submission" date="2021-01" db="EMBL/GenBank/DDBJ databases">
        <authorList>
            <person name="Corre E."/>
            <person name="Pelletier E."/>
            <person name="Niang G."/>
            <person name="Scheremetjew M."/>
            <person name="Finn R."/>
            <person name="Kale V."/>
            <person name="Holt S."/>
            <person name="Cochrane G."/>
            <person name="Meng A."/>
            <person name="Brown T."/>
            <person name="Cohen L."/>
        </authorList>
    </citation>
    <scope>NUCLEOTIDE SEQUENCE</scope>
    <source>
        <strain evidence="4">CCAP1064/1</strain>
    </source>
</reference>